<accession>A0AAV0Y818</accession>
<dbReference type="AlphaFoldDB" id="A0AAV0Y818"/>
<gene>
    <name evidence="2" type="ORF">MEUPH1_LOCUS29218</name>
</gene>
<dbReference type="EMBL" id="CARXXK010001361">
    <property type="protein sequence ID" value="CAI6375762.1"/>
    <property type="molecule type" value="Genomic_DNA"/>
</dbReference>
<dbReference type="Pfam" id="PF21789">
    <property type="entry name" value="TNP-like_RNaseH_C"/>
    <property type="match status" value="1"/>
</dbReference>
<dbReference type="Proteomes" id="UP001160148">
    <property type="component" value="Unassembled WGS sequence"/>
</dbReference>
<evidence type="ECO:0000259" key="1">
    <source>
        <dbReference type="Pfam" id="PF21789"/>
    </source>
</evidence>
<evidence type="ECO:0000313" key="2">
    <source>
        <dbReference type="EMBL" id="CAI6375762.1"/>
    </source>
</evidence>
<evidence type="ECO:0000313" key="3">
    <source>
        <dbReference type="Proteomes" id="UP001160148"/>
    </source>
</evidence>
<sequence length="189" mass="21533">MFNDTFDILNSRSLNCYGFKKALCASNYQQIAEFTETFSSYVKSIKCVDGQLVINSNRKTGFLICFESLLKLYSLLILPKKLMFLPIYKCSQDHLEIFFGAIRSHGGYNNNPTARQFHSAYRKLIIHATIRDGGLGNCIPQDQIEPTDSINETCLIRNIDVEFDAEQLHLQDHDYIANTNSLSPFSEEA</sequence>
<dbReference type="PANTHER" id="PTHR47577">
    <property type="entry name" value="THAP DOMAIN-CONTAINING PROTEIN 6"/>
    <property type="match status" value="1"/>
</dbReference>
<dbReference type="InterPro" id="IPR048367">
    <property type="entry name" value="TNP-like_RNaseH_C"/>
</dbReference>
<keyword evidence="3" id="KW-1185">Reference proteome</keyword>
<reference evidence="2 3" key="1">
    <citation type="submission" date="2023-01" db="EMBL/GenBank/DDBJ databases">
        <authorList>
            <person name="Whitehead M."/>
        </authorList>
    </citation>
    <scope>NUCLEOTIDE SEQUENCE [LARGE SCALE GENOMIC DNA]</scope>
</reference>
<feature type="domain" description="Transposable element P transposase-like RNase H C-terminal" evidence="1">
    <location>
        <begin position="88"/>
        <end position="122"/>
    </location>
</feature>
<proteinExistence type="predicted"/>
<organism evidence="2 3">
    <name type="scientific">Macrosiphum euphorbiae</name>
    <name type="common">potato aphid</name>
    <dbReference type="NCBI Taxonomy" id="13131"/>
    <lineage>
        <taxon>Eukaryota</taxon>
        <taxon>Metazoa</taxon>
        <taxon>Ecdysozoa</taxon>
        <taxon>Arthropoda</taxon>
        <taxon>Hexapoda</taxon>
        <taxon>Insecta</taxon>
        <taxon>Pterygota</taxon>
        <taxon>Neoptera</taxon>
        <taxon>Paraneoptera</taxon>
        <taxon>Hemiptera</taxon>
        <taxon>Sternorrhyncha</taxon>
        <taxon>Aphidomorpha</taxon>
        <taxon>Aphidoidea</taxon>
        <taxon>Aphididae</taxon>
        <taxon>Macrosiphini</taxon>
        <taxon>Macrosiphum</taxon>
    </lineage>
</organism>
<name>A0AAV0Y818_9HEMI</name>
<protein>
    <recommendedName>
        <fullName evidence="1">Transposable element P transposase-like RNase H C-terminal domain-containing protein</fullName>
    </recommendedName>
</protein>
<comment type="caution">
    <text evidence="2">The sequence shown here is derived from an EMBL/GenBank/DDBJ whole genome shotgun (WGS) entry which is preliminary data.</text>
</comment>
<dbReference type="PANTHER" id="PTHR47577:SF2">
    <property type="entry name" value="THAP DOMAIN CONTAINING 9"/>
    <property type="match status" value="1"/>
</dbReference>